<dbReference type="Proteomes" id="UP000253941">
    <property type="component" value="Unassembled WGS sequence"/>
</dbReference>
<proteinExistence type="predicted"/>
<dbReference type="EMBL" id="QPMH01000024">
    <property type="protein sequence ID" value="RDD60592.1"/>
    <property type="molecule type" value="Genomic_DNA"/>
</dbReference>
<name>A0A369T6T0_9PROT</name>
<evidence type="ECO:0000313" key="1">
    <source>
        <dbReference type="EMBL" id="RDD60592.1"/>
    </source>
</evidence>
<evidence type="ECO:0000313" key="2">
    <source>
        <dbReference type="Proteomes" id="UP000253941"/>
    </source>
</evidence>
<dbReference type="SUPFAM" id="SSF56112">
    <property type="entry name" value="Protein kinase-like (PK-like)"/>
    <property type="match status" value="1"/>
</dbReference>
<dbReference type="InterPro" id="IPR052732">
    <property type="entry name" value="Cell-binding_unc_protein"/>
</dbReference>
<evidence type="ECO:0008006" key="3">
    <source>
        <dbReference type="Google" id="ProtNLM"/>
    </source>
</evidence>
<dbReference type="PANTHER" id="PTHR43883">
    <property type="entry name" value="SLR0207 PROTEIN"/>
    <property type="match status" value="1"/>
</dbReference>
<dbReference type="AlphaFoldDB" id="A0A369T6T0"/>
<gene>
    <name evidence="1" type="ORF">DRB17_17485</name>
</gene>
<protein>
    <recommendedName>
        <fullName evidence="3">Aminoglycoside phosphotransferase domain-containing protein</fullName>
    </recommendedName>
</protein>
<accession>A0A369T6T0</accession>
<dbReference type="PANTHER" id="PTHR43883:SF1">
    <property type="entry name" value="GLUCONOKINASE"/>
    <property type="match status" value="1"/>
</dbReference>
<organism evidence="1 2">
    <name type="scientific">Ferruginivarius sediminum</name>
    <dbReference type="NCBI Taxonomy" id="2661937"/>
    <lineage>
        <taxon>Bacteria</taxon>
        <taxon>Pseudomonadati</taxon>
        <taxon>Pseudomonadota</taxon>
        <taxon>Alphaproteobacteria</taxon>
        <taxon>Rhodospirillales</taxon>
        <taxon>Rhodospirillaceae</taxon>
        <taxon>Ferruginivarius</taxon>
    </lineage>
</organism>
<dbReference type="InterPro" id="IPR011009">
    <property type="entry name" value="Kinase-like_dom_sf"/>
</dbReference>
<comment type="caution">
    <text evidence="1">The sequence shown here is derived from an EMBL/GenBank/DDBJ whole genome shotgun (WGS) entry which is preliminary data.</text>
</comment>
<keyword evidence="2" id="KW-1185">Reference proteome</keyword>
<reference evidence="1 2" key="1">
    <citation type="submission" date="2018-07" db="EMBL/GenBank/DDBJ databases">
        <title>Venubactetium sediminum gen. nov., sp. nov., isolated from a marine solar saltern.</title>
        <authorList>
            <person name="Wang S."/>
        </authorList>
    </citation>
    <scope>NUCLEOTIDE SEQUENCE [LARGE SCALE GENOMIC DNA]</scope>
    <source>
        <strain evidence="1 2">WD2A32</strain>
    </source>
</reference>
<sequence length="342" mass="38740">MTQARADQPPTASVEEAVAFLRRPASYPDRTGKVDVRETHMSWVFLTDRFVYKLKKPVRFSYLDYGTPAARLRNCQAEVHLNRRLAPWVYLAVVPLLRSQGDGALSLGGAGEPVDWLVKMVRLPAAGLLDEAMAAGPVGPERLDGVAHLLARFYHAQPRQNRRPAMYAQSLKRDARDNRDALLEQPGEVSETRVDNLLNSLIGFVNREADLLAERAARLVEGHGDLRPDHIYLGPPQAVIDCIEFNREFRINDPADELAFLAMECERRGADWIGPRLLSIYQEVTGDWIPDRLVAFHKAHRALLRAKLSLWHLQEPRIDARKWRRKTEAYLSLAETCAKELG</sequence>